<dbReference type="AlphaFoldDB" id="A0A075HXE2"/>
<dbReference type="PANTHER" id="PTHR40099">
    <property type="entry name" value="ACETOLACTATE SYNTHASE, SMALL SUBUNIT"/>
    <property type="match status" value="1"/>
</dbReference>
<organism evidence="2">
    <name type="scientific">uncultured marine group II/III euryarchaeote KM3_88_H06</name>
    <dbReference type="NCBI Taxonomy" id="1456537"/>
    <lineage>
        <taxon>Archaea</taxon>
        <taxon>Methanobacteriati</taxon>
        <taxon>Methanobacteriota</taxon>
        <taxon>environmental samples</taxon>
    </lineage>
</organism>
<proteinExistence type="predicted"/>
<name>A0A075HXE2_9EURY</name>
<dbReference type="PROSITE" id="PS51671">
    <property type="entry name" value="ACT"/>
    <property type="match status" value="1"/>
</dbReference>
<dbReference type="PANTHER" id="PTHR40099:SF1">
    <property type="entry name" value="ACETOLACTATE SYNTHASE, SMALL SUBUNIT"/>
    <property type="match status" value="1"/>
</dbReference>
<dbReference type="InterPro" id="IPR045865">
    <property type="entry name" value="ACT-like_dom_sf"/>
</dbReference>
<dbReference type="Pfam" id="PF01842">
    <property type="entry name" value="ACT"/>
    <property type="match status" value="2"/>
</dbReference>
<dbReference type="Gene3D" id="3.30.2130.10">
    <property type="entry name" value="VC0802-like"/>
    <property type="match status" value="1"/>
</dbReference>
<dbReference type="EMBL" id="KF901159">
    <property type="protein sequence ID" value="AIF20250.1"/>
    <property type="molecule type" value="Genomic_DNA"/>
</dbReference>
<feature type="domain" description="ACT" evidence="1">
    <location>
        <begin position="73"/>
        <end position="136"/>
    </location>
</feature>
<sequence length="136" mass="14772">MRLKSMMEVSMELPDEPGQLARVTEAMAAANINIETVCAIGRVAPNVAMVVEQVPQTCAVLDSLGIEYTTSELIKLVMPDQPGALAQFARRLADAGVNIQSIYILSKYRGDAELVFSVDDTEKARQTLNLHEAVPP</sequence>
<protein>
    <submittedName>
        <fullName evidence="2">Putative acetolactate synthase, small subunit</fullName>
    </submittedName>
</protein>
<accession>A0A075HXE2</accession>
<reference evidence="2" key="1">
    <citation type="journal article" date="2014" name="Genome Biol. Evol.">
        <title>Pangenome evidence for extensive interdomain horizontal transfer affecting lineage core and shell genes in uncultured planktonic thaumarchaeota and euryarchaeota.</title>
        <authorList>
            <person name="Deschamps P."/>
            <person name="Zivanovic Y."/>
            <person name="Moreira D."/>
            <person name="Rodriguez-Valera F."/>
            <person name="Lopez-Garcia P."/>
        </authorList>
    </citation>
    <scope>NUCLEOTIDE SEQUENCE</scope>
</reference>
<dbReference type="SUPFAM" id="SSF55021">
    <property type="entry name" value="ACT-like"/>
    <property type="match status" value="2"/>
</dbReference>
<evidence type="ECO:0000313" key="2">
    <source>
        <dbReference type="EMBL" id="AIF20250.1"/>
    </source>
</evidence>
<dbReference type="InterPro" id="IPR002912">
    <property type="entry name" value="ACT_dom"/>
</dbReference>
<evidence type="ECO:0000259" key="1">
    <source>
        <dbReference type="PROSITE" id="PS51671"/>
    </source>
</evidence>